<evidence type="ECO:0000256" key="1">
    <source>
        <dbReference type="ARBA" id="ARBA00001974"/>
    </source>
</evidence>
<dbReference type="Gene3D" id="1.10.540.10">
    <property type="entry name" value="Acyl-CoA dehydrogenase/oxidase, N-terminal domain"/>
    <property type="match status" value="1"/>
</dbReference>
<evidence type="ECO:0000256" key="5">
    <source>
        <dbReference type="ARBA" id="ARBA00023002"/>
    </source>
</evidence>
<proteinExistence type="inferred from homology"/>
<feature type="domain" description="Acyl-CoA dehydrogenase/oxidase N-terminal" evidence="10">
    <location>
        <begin position="19"/>
        <end position="127"/>
    </location>
</feature>
<accession>A0ABY5YQZ8</accession>
<dbReference type="InterPro" id="IPR046373">
    <property type="entry name" value="Acyl-CoA_Oxase/DH_mid-dom_sf"/>
</dbReference>
<comment type="similarity">
    <text evidence="2 6">Belongs to the acyl-CoA dehydrogenase family.</text>
</comment>
<keyword evidence="5 6" id="KW-0560">Oxidoreductase</keyword>
<dbReference type="InterPro" id="IPR009075">
    <property type="entry name" value="AcylCo_DH/oxidase_C"/>
</dbReference>
<dbReference type="SUPFAM" id="SSF47203">
    <property type="entry name" value="Acyl-CoA dehydrogenase C-terminal domain-like"/>
    <property type="match status" value="1"/>
</dbReference>
<evidence type="ECO:0000256" key="2">
    <source>
        <dbReference type="ARBA" id="ARBA00009347"/>
    </source>
</evidence>
<sequence length="416" mass="43817">MTTAAITADGRGSSIPEPEYLDLLAAVTAWVEGPGEEWAGLIETTGTVPDALWKELRGAGFLSLAAPANLGGRGLSFVQWMGLMEIFSRSHASVRMIVHVVNGTWRAMNPHVDDVQRRKFIRPSVAGDLLVAFTLTEPGNGTGADISSSVRRAGDTYYLTGRKHLITFGVRCDYWLLFARLAGSTGSGGTVALLVDRHAPGVEVEDTSDTLGVRGTDHASLTFTDTPVPVANRIGEEGDGLAVALGGFLTPSRISVAMSCVGLAQRAQQLAVSYALERTTFGKPLASRQAVAFALAENAADIAAARALTLHAAAAWQDGTADAGSLSSMAKLTAVDMLTRVTDKALQVHGGVGYWKTMPIERVYRDARAQRFEEGTNEIQKTVIARGLLGRFQAPAPDGGRVPAPAGPGTAPAARP</sequence>
<dbReference type="Gene3D" id="2.40.110.10">
    <property type="entry name" value="Butyryl-CoA Dehydrogenase, subunit A, domain 2"/>
    <property type="match status" value="1"/>
</dbReference>
<dbReference type="InterPro" id="IPR009100">
    <property type="entry name" value="AcylCoA_DH/oxidase_NM_dom_sf"/>
</dbReference>
<feature type="region of interest" description="Disordered" evidence="7">
    <location>
        <begin position="394"/>
        <end position="416"/>
    </location>
</feature>
<comment type="cofactor">
    <cofactor evidence="1 6">
        <name>FAD</name>
        <dbReference type="ChEBI" id="CHEBI:57692"/>
    </cofactor>
</comment>
<organism evidence="11 12">
    <name type="scientific">Arthrobacter zhaoxinii</name>
    <dbReference type="NCBI Taxonomy" id="2964616"/>
    <lineage>
        <taxon>Bacteria</taxon>
        <taxon>Bacillati</taxon>
        <taxon>Actinomycetota</taxon>
        <taxon>Actinomycetes</taxon>
        <taxon>Micrococcales</taxon>
        <taxon>Micrococcaceae</taxon>
        <taxon>Arthrobacter</taxon>
    </lineage>
</organism>
<keyword evidence="4 6" id="KW-0274">FAD</keyword>
<dbReference type="Pfam" id="PF00441">
    <property type="entry name" value="Acyl-CoA_dh_1"/>
    <property type="match status" value="1"/>
</dbReference>
<keyword evidence="3 6" id="KW-0285">Flavoprotein</keyword>
<dbReference type="InterPro" id="IPR037069">
    <property type="entry name" value="AcylCoA_DH/ox_N_sf"/>
</dbReference>
<feature type="domain" description="Acyl-CoA oxidase/dehydrogenase middle" evidence="9">
    <location>
        <begin position="132"/>
        <end position="225"/>
    </location>
</feature>
<evidence type="ECO:0000259" key="9">
    <source>
        <dbReference type="Pfam" id="PF02770"/>
    </source>
</evidence>
<name>A0ABY5YQZ8_9MICC</name>
<dbReference type="PANTHER" id="PTHR48083">
    <property type="entry name" value="MEDIUM-CHAIN SPECIFIC ACYL-COA DEHYDROGENASE, MITOCHONDRIAL-RELATED"/>
    <property type="match status" value="1"/>
</dbReference>
<dbReference type="RefSeq" id="WP_260651831.1">
    <property type="nucleotide sequence ID" value="NZ_CP104275.1"/>
</dbReference>
<evidence type="ECO:0000256" key="3">
    <source>
        <dbReference type="ARBA" id="ARBA00022630"/>
    </source>
</evidence>
<evidence type="ECO:0000259" key="10">
    <source>
        <dbReference type="Pfam" id="PF02771"/>
    </source>
</evidence>
<dbReference type="PIRSF" id="PIRSF016578">
    <property type="entry name" value="HsaA"/>
    <property type="match status" value="1"/>
</dbReference>
<dbReference type="Gene3D" id="1.20.140.10">
    <property type="entry name" value="Butyryl-CoA Dehydrogenase, subunit A, domain 3"/>
    <property type="match status" value="1"/>
</dbReference>
<evidence type="ECO:0000313" key="12">
    <source>
        <dbReference type="Proteomes" id="UP001059859"/>
    </source>
</evidence>
<reference evidence="11" key="1">
    <citation type="submission" date="2022-09" db="EMBL/GenBank/DDBJ databases">
        <title>Novel species in genus Arthrobacter.</title>
        <authorList>
            <person name="Liu Y."/>
        </authorList>
    </citation>
    <scope>NUCLEOTIDE SEQUENCE</scope>
    <source>
        <strain evidence="11">Zg-Y815</strain>
    </source>
</reference>
<dbReference type="InterPro" id="IPR013786">
    <property type="entry name" value="AcylCoA_DH/ox_N"/>
</dbReference>
<dbReference type="Pfam" id="PF02771">
    <property type="entry name" value="Acyl-CoA_dh_N"/>
    <property type="match status" value="1"/>
</dbReference>
<dbReference type="InterPro" id="IPR006091">
    <property type="entry name" value="Acyl-CoA_Oxase/DH_mid-dom"/>
</dbReference>
<evidence type="ECO:0000256" key="4">
    <source>
        <dbReference type="ARBA" id="ARBA00022827"/>
    </source>
</evidence>
<dbReference type="SUPFAM" id="SSF56645">
    <property type="entry name" value="Acyl-CoA dehydrogenase NM domain-like"/>
    <property type="match status" value="1"/>
</dbReference>
<dbReference type="InterPro" id="IPR050741">
    <property type="entry name" value="Acyl-CoA_dehydrogenase"/>
</dbReference>
<protein>
    <submittedName>
        <fullName evidence="11">Acyl-CoA/acyl-ACP dehydrogenase</fullName>
    </submittedName>
</protein>
<dbReference type="InterPro" id="IPR036250">
    <property type="entry name" value="AcylCo_DH-like_C"/>
</dbReference>
<keyword evidence="12" id="KW-1185">Reference proteome</keyword>
<evidence type="ECO:0000259" key="8">
    <source>
        <dbReference type="Pfam" id="PF00441"/>
    </source>
</evidence>
<dbReference type="EMBL" id="CP104275">
    <property type="protein sequence ID" value="UWX96508.1"/>
    <property type="molecule type" value="Genomic_DNA"/>
</dbReference>
<dbReference type="PANTHER" id="PTHR48083:SF2">
    <property type="entry name" value="MEDIUM-CHAIN SPECIFIC ACYL-COA DEHYDROGENASE, MITOCHONDRIAL"/>
    <property type="match status" value="1"/>
</dbReference>
<feature type="domain" description="Acyl-CoA dehydrogenase/oxidase C-terminal" evidence="8">
    <location>
        <begin position="238"/>
        <end position="389"/>
    </location>
</feature>
<gene>
    <name evidence="11" type="ORF">N2K95_12685</name>
</gene>
<evidence type="ECO:0000256" key="7">
    <source>
        <dbReference type="SAM" id="MobiDB-lite"/>
    </source>
</evidence>
<dbReference type="Proteomes" id="UP001059859">
    <property type="component" value="Chromosome"/>
</dbReference>
<evidence type="ECO:0000313" key="11">
    <source>
        <dbReference type="EMBL" id="UWX96508.1"/>
    </source>
</evidence>
<dbReference type="Pfam" id="PF02770">
    <property type="entry name" value="Acyl-CoA_dh_M"/>
    <property type="match status" value="1"/>
</dbReference>
<evidence type="ECO:0000256" key="6">
    <source>
        <dbReference type="RuleBase" id="RU362125"/>
    </source>
</evidence>